<feature type="compositionally biased region" description="Polar residues" evidence="1">
    <location>
        <begin position="23"/>
        <end position="39"/>
    </location>
</feature>
<feature type="compositionally biased region" description="Basic and acidic residues" evidence="1">
    <location>
        <begin position="509"/>
        <end position="523"/>
    </location>
</feature>
<feature type="region of interest" description="Disordered" evidence="1">
    <location>
        <begin position="866"/>
        <end position="940"/>
    </location>
</feature>
<dbReference type="GeneID" id="37022121"/>
<keyword evidence="3" id="KW-1185">Reference proteome</keyword>
<dbReference type="RefSeq" id="XP_025355176.1">
    <property type="nucleotide sequence ID" value="XM_025500340.1"/>
</dbReference>
<feature type="region of interest" description="Disordered" evidence="1">
    <location>
        <begin position="802"/>
        <end position="852"/>
    </location>
</feature>
<organism evidence="2 3">
    <name type="scientific">Meira miltonrushii</name>
    <dbReference type="NCBI Taxonomy" id="1280837"/>
    <lineage>
        <taxon>Eukaryota</taxon>
        <taxon>Fungi</taxon>
        <taxon>Dikarya</taxon>
        <taxon>Basidiomycota</taxon>
        <taxon>Ustilaginomycotina</taxon>
        <taxon>Exobasidiomycetes</taxon>
        <taxon>Exobasidiales</taxon>
        <taxon>Brachybasidiaceae</taxon>
        <taxon>Meira</taxon>
    </lineage>
</organism>
<feature type="region of interest" description="Disordered" evidence="1">
    <location>
        <begin position="998"/>
        <end position="1092"/>
    </location>
</feature>
<evidence type="ECO:0000313" key="2">
    <source>
        <dbReference type="EMBL" id="PWN34874.1"/>
    </source>
</evidence>
<feature type="compositionally biased region" description="Basic and acidic residues" evidence="1">
    <location>
        <begin position="1083"/>
        <end position="1092"/>
    </location>
</feature>
<feature type="region of interest" description="Disordered" evidence="1">
    <location>
        <begin position="1209"/>
        <end position="1231"/>
    </location>
</feature>
<feature type="compositionally biased region" description="Polar residues" evidence="1">
    <location>
        <begin position="311"/>
        <end position="322"/>
    </location>
</feature>
<feature type="compositionally biased region" description="Low complexity" evidence="1">
    <location>
        <begin position="116"/>
        <end position="130"/>
    </location>
</feature>
<feature type="compositionally biased region" description="Polar residues" evidence="1">
    <location>
        <begin position="164"/>
        <end position="199"/>
    </location>
</feature>
<dbReference type="InParanoid" id="A0A316VC45"/>
<feature type="compositionally biased region" description="Low complexity" evidence="1">
    <location>
        <begin position="269"/>
        <end position="286"/>
    </location>
</feature>
<accession>A0A316VC45</accession>
<evidence type="ECO:0000313" key="3">
    <source>
        <dbReference type="Proteomes" id="UP000245771"/>
    </source>
</evidence>
<feature type="compositionally biased region" description="Low complexity" evidence="1">
    <location>
        <begin position="1015"/>
        <end position="1027"/>
    </location>
</feature>
<feature type="compositionally biased region" description="Basic and acidic residues" evidence="1">
    <location>
        <begin position="693"/>
        <end position="707"/>
    </location>
</feature>
<feature type="compositionally biased region" description="Polar residues" evidence="1">
    <location>
        <begin position="1209"/>
        <end position="1223"/>
    </location>
</feature>
<proteinExistence type="predicted"/>
<feature type="compositionally biased region" description="Low complexity" evidence="1">
    <location>
        <begin position="837"/>
        <end position="849"/>
    </location>
</feature>
<feature type="compositionally biased region" description="Low complexity" evidence="1">
    <location>
        <begin position="8"/>
        <end position="22"/>
    </location>
</feature>
<reference evidence="2 3" key="1">
    <citation type="journal article" date="2018" name="Mol. Biol. Evol.">
        <title>Broad Genomic Sampling Reveals a Smut Pathogenic Ancestry of the Fungal Clade Ustilaginomycotina.</title>
        <authorList>
            <person name="Kijpornyongpan T."/>
            <person name="Mondo S.J."/>
            <person name="Barry K."/>
            <person name="Sandor L."/>
            <person name="Lee J."/>
            <person name="Lipzen A."/>
            <person name="Pangilinan J."/>
            <person name="LaButti K."/>
            <person name="Hainaut M."/>
            <person name="Henrissat B."/>
            <person name="Grigoriev I.V."/>
            <person name="Spatafora J.W."/>
            <person name="Aime M.C."/>
        </authorList>
    </citation>
    <scope>NUCLEOTIDE SEQUENCE [LARGE SCALE GENOMIC DNA]</scope>
    <source>
        <strain evidence="2 3">MCA 3882</strain>
    </source>
</reference>
<dbReference type="Proteomes" id="UP000245771">
    <property type="component" value="Unassembled WGS sequence"/>
</dbReference>
<name>A0A316VC45_9BASI</name>
<evidence type="ECO:0000256" key="1">
    <source>
        <dbReference type="SAM" id="MobiDB-lite"/>
    </source>
</evidence>
<gene>
    <name evidence="2" type="ORF">FA14DRAFT_171601</name>
</gene>
<feature type="compositionally biased region" description="Basic and acidic residues" evidence="1">
    <location>
        <begin position="922"/>
        <end position="935"/>
    </location>
</feature>
<feature type="compositionally biased region" description="Low complexity" evidence="1">
    <location>
        <begin position="566"/>
        <end position="578"/>
    </location>
</feature>
<feature type="compositionally biased region" description="Basic and acidic residues" evidence="1">
    <location>
        <begin position="897"/>
        <end position="909"/>
    </location>
</feature>
<feature type="compositionally biased region" description="Polar residues" evidence="1">
    <location>
        <begin position="359"/>
        <end position="391"/>
    </location>
</feature>
<feature type="compositionally biased region" description="Polar residues" evidence="1">
    <location>
        <begin position="408"/>
        <end position="425"/>
    </location>
</feature>
<feature type="compositionally biased region" description="Low complexity" evidence="1">
    <location>
        <begin position="230"/>
        <end position="252"/>
    </location>
</feature>
<dbReference type="OrthoDB" id="2554322at2759"/>
<sequence length="1329" mass="145303">MFERKSVKVQPQAASSSSVSSKRIYQNASLSPSRKNASTPPAKGDFFGLDEGYESEGNLSIAASFTRTTAALNLGFDSEFEDNESQMDFLTVESAKSQQGGQTVAESWDDDFIFTSANEGNAESSNSSAPSKEKSTLNRDNLSEEEEISNWDSEGSEGSIKAPVNTTENQSGKNRLFRTASSQTIVPNSGQENQSQALSPKQGKANKTKAQDSINSDRTTPLQPSNKGESSTSQSSSQPQWNNNATTPTTPTSKKKWLLSKQSQKDSSKTASAKSSSQPTSLSSPANRPLAGTNRGKSPETPKNQAKGMKKQSTVGHGNDVQNGGELETSTSKRKPFGLGEKTWTKLLQSKLQRKKEQSANVAQSESRPSEAKATSQPARPSNVQDSQKTIVSPRKVAEPSNKAFPTITENSTIRANEPSKNSSKVQERPPARQAQSRPSLPDTFEQNNKISPKAERTPAKEDYAYGSISEHRHWASRLNKESPPRRGTMRKRSEGSSQTTVDSLQHAEQSEEKRNGKRKMDIEDLNFAHKVVPGGSPKGLIRPTRAMPSESTRRDSRTGVTQNRTASDSTTVSVTSSIDYDKSSMAGSNLTDASTDSSIAVSSPMVTQSHTPKIQIIRQLPSDAESLPSSTDSKLSRTRRPPPVSSGIESLTRRQAAMQLKDMSSQDRADARQESLDEDDLNGSDSRSVVSRKSDDEASAKTSKTGDLKIPSLISKAQEGVRADMMRIRNFATGIEELKGLRDAYHRILDRLDDHAEVEEKGGKEIETFRLELEHSEYVYGSWWECAEVLIGLANGKDELEKASGEGKGASKPKDQKSSNDRFSSVRRANNEKAQSISNSRASSSASRYVHPERERDILAAMLAGTPPEQASPTRSSAILPRHRTASVDTPSSRDSQLENRTIRDNRRMSSQSVIIQSRRRTSDPDPGKEKGKQADPNVQYLPFAPEQNVSNTNLDHLKHNRVMRQTSGGRRHLRSAGQQGLQGLKDLIVTIRRNSTTTTYRDEARTSQVSLRGSFGESSSEVSGGRKTPSGRRVNPPFGSGPGAESPAKPYPHNSEANSSKVSLQRPSTRLPKSSGSYDADGEKSAADAKPSRRFIRFARASSSSSAFSLEGSGHDSSIDSAWTEAELSTSHLEDINGHGNSHTFDVAPSKTISHAHRRTISMLSRALPMGARKNERNMEWNNFPSSSNAHQRGNNGILSNLRNNRSEAHLSSPSHFTSPTSIPPLPRTMSEERRVNFEGGGRSSESDWTLHEGSSSANRMRVMSADHLDLAAQKQAEEASEAFRKMAMRSEAMPSLNRYLDTTKARCRESLTVLKDLEGQIRGESR</sequence>
<feature type="compositionally biased region" description="Polar residues" evidence="1">
    <location>
        <begin position="496"/>
        <end position="508"/>
    </location>
</feature>
<feature type="compositionally biased region" description="Polar residues" evidence="1">
    <location>
        <begin position="434"/>
        <end position="451"/>
    </location>
</feature>
<feature type="compositionally biased region" description="Basic and acidic residues" evidence="1">
    <location>
        <begin position="665"/>
        <end position="676"/>
    </location>
</feature>
<feature type="region of interest" description="Disordered" evidence="1">
    <location>
        <begin position="98"/>
        <end position="707"/>
    </location>
</feature>
<dbReference type="EMBL" id="KZ819603">
    <property type="protein sequence ID" value="PWN34874.1"/>
    <property type="molecule type" value="Genomic_DNA"/>
</dbReference>
<feature type="region of interest" description="Disordered" evidence="1">
    <location>
        <begin position="1"/>
        <end position="50"/>
    </location>
</feature>
<feature type="compositionally biased region" description="Basic and acidic residues" evidence="1">
    <location>
        <begin position="453"/>
        <end position="485"/>
    </location>
</feature>
<feature type="region of interest" description="Disordered" evidence="1">
    <location>
        <begin position="1238"/>
        <end position="1257"/>
    </location>
</feature>
<feature type="compositionally biased region" description="Polar residues" evidence="1">
    <location>
        <begin position="1057"/>
        <end position="1079"/>
    </location>
</feature>
<feature type="compositionally biased region" description="Polar residues" evidence="1">
    <location>
        <begin position="586"/>
        <end position="613"/>
    </location>
</feature>
<feature type="compositionally biased region" description="Polar residues" evidence="1">
    <location>
        <begin position="211"/>
        <end position="229"/>
    </location>
</feature>
<protein>
    <submittedName>
        <fullName evidence="2">Uncharacterized protein</fullName>
    </submittedName>
</protein>